<dbReference type="EC" id="2.1.1.137" evidence="4"/>
<evidence type="ECO:0000256" key="8">
    <source>
        <dbReference type="ARBA" id="ARBA00048428"/>
    </source>
</evidence>
<organism evidence="10 11">
    <name type="scientific">Trichoderma cornu-damae</name>
    <dbReference type="NCBI Taxonomy" id="654480"/>
    <lineage>
        <taxon>Eukaryota</taxon>
        <taxon>Fungi</taxon>
        <taxon>Dikarya</taxon>
        <taxon>Ascomycota</taxon>
        <taxon>Pezizomycotina</taxon>
        <taxon>Sordariomycetes</taxon>
        <taxon>Hypocreomycetidae</taxon>
        <taxon>Hypocreales</taxon>
        <taxon>Hypocreaceae</taxon>
        <taxon>Trichoderma</taxon>
    </lineage>
</organism>
<sequence length="257" mass="27567">MDSQEIYSRVSKHYSAAARGSDIAHGASVAKAFGYSEKELASIPKESNLGLSCGNPLAAATIKEALGPKGRAIGVDMNKDMLAKAQRLKDESGKTNIEFVESFISKISLSSGIADCITSNCVINLVPQDEKQQVFDEIFRLLKPGGRVALSDILARKPLPEAIRQSTSLYVGCIAGASQVSEYEGFLMNAGFTDILITDDDADLNVYFEADQGNCCSTEPNQTEACCSDDASSDLRGLELNQWVGSFKIYAVKALDA</sequence>
<dbReference type="InterPro" id="IPR025714">
    <property type="entry name" value="Methyltranfer_dom"/>
</dbReference>
<reference evidence="10" key="1">
    <citation type="submission" date="2021-08" db="EMBL/GenBank/DDBJ databases">
        <title>Chromosome-Level Trichoderma cornu-damae using Hi-C Data.</title>
        <authorList>
            <person name="Kim C.S."/>
        </authorList>
    </citation>
    <scope>NUCLEOTIDE SEQUENCE</scope>
    <source>
        <strain evidence="10">KA19-0412C</strain>
    </source>
</reference>
<dbReference type="InterPro" id="IPR029063">
    <property type="entry name" value="SAM-dependent_MTases_sf"/>
</dbReference>
<evidence type="ECO:0000313" key="10">
    <source>
        <dbReference type="EMBL" id="KAH6604036.1"/>
    </source>
</evidence>
<evidence type="ECO:0000256" key="4">
    <source>
        <dbReference type="ARBA" id="ARBA00034521"/>
    </source>
</evidence>
<dbReference type="OrthoDB" id="66144at2759"/>
<keyword evidence="2" id="KW-0949">S-adenosyl-L-methionine</keyword>
<dbReference type="PANTHER" id="PTHR43675">
    <property type="entry name" value="ARSENITE METHYLTRANSFERASE"/>
    <property type="match status" value="1"/>
</dbReference>
<keyword evidence="11" id="KW-1185">Reference proteome</keyword>
<dbReference type="PANTHER" id="PTHR43675:SF8">
    <property type="entry name" value="ARSENITE METHYLTRANSFERASE"/>
    <property type="match status" value="1"/>
</dbReference>
<protein>
    <recommendedName>
        <fullName evidence="5">Arsenite methyltransferase</fullName>
        <ecNumber evidence="4">2.1.1.137</ecNumber>
    </recommendedName>
</protein>
<dbReference type="GO" id="GO:0030791">
    <property type="term" value="F:arsenite methyltransferase activity"/>
    <property type="evidence" value="ECO:0007669"/>
    <property type="project" value="UniProtKB-EC"/>
</dbReference>
<dbReference type="CDD" id="cd02440">
    <property type="entry name" value="AdoMet_MTases"/>
    <property type="match status" value="1"/>
</dbReference>
<proteinExistence type="inferred from homology"/>
<comment type="catalytic activity">
    <reaction evidence="6">
        <text>arsenic triglutathione + [thioredoxin]-dithiol + S-adenosyl-L-methionine + 2 H2O = methylarsonous acid + [thioredoxin]-disulfide + 3 glutathione + S-adenosyl-L-homocysteine + H(+)</text>
        <dbReference type="Rhea" id="RHEA:69460"/>
        <dbReference type="Rhea" id="RHEA-COMP:10698"/>
        <dbReference type="Rhea" id="RHEA-COMP:10700"/>
        <dbReference type="ChEBI" id="CHEBI:15377"/>
        <dbReference type="ChEBI" id="CHEBI:15378"/>
        <dbReference type="ChEBI" id="CHEBI:17826"/>
        <dbReference type="ChEBI" id="CHEBI:29950"/>
        <dbReference type="ChEBI" id="CHEBI:50058"/>
        <dbReference type="ChEBI" id="CHEBI:57856"/>
        <dbReference type="ChEBI" id="CHEBI:57925"/>
        <dbReference type="ChEBI" id="CHEBI:59789"/>
        <dbReference type="ChEBI" id="CHEBI:183640"/>
        <dbReference type="EC" id="2.1.1.137"/>
    </reaction>
</comment>
<evidence type="ECO:0000256" key="1">
    <source>
        <dbReference type="ARBA" id="ARBA00022679"/>
    </source>
</evidence>
<dbReference type="EMBL" id="JAIWOZ010000006">
    <property type="protein sequence ID" value="KAH6604036.1"/>
    <property type="molecule type" value="Genomic_DNA"/>
</dbReference>
<gene>
    <name evidence="10" type="ORF">Trco_007482</name>
</gene>
<evidence type="ECO:0000256" key="7">
    <source>
        <dbReference type="ARBA" id="ARBA00047943"/>
    </source>
</evidence>
<keyword evidence="1" id="KW-0808">Transferase</keyword>
<dbReference type="Proteomes" id="UP000827724">
    <property type="component" value="Unassembled WGS sequence"/>
</dbReference>
<feature type="domain" description="Methyltransferase" evidence="9">
    <location>
        <begin position="49"/>
        <end position="190"/>
    </location>
</feature>
<name>A0A9P8QFY8_9HYPO</name>
<dbReference type="SUPFAM" id="SSF53335">
    <property type="entry name" value="S-adenosyl-L-methionine-dependent methyltransferases"/>
    <property type="match status" value="1"/>
</dbReference>
<accession>A0A9P8QFY8</accession>
<comment type="similarity">
    <text evidence="3">Belongs to the methyltransferase superfamily. Arsenite methyltransferase family.</text>
</comment>
<evidence type="ECO:0000256" key="2">
    <source>
        <dbReference type="ARBA" id="ARBA00022691"/>
    </source>
</evidence>
<dbReference type="InterPro" id="IPR026669">
    <property type="entry name" value="Arsenite_MeTrfase-like"/>
</dbReference>
<dbReference type="Pfam" id="PF13847">
    <property type="entry name" value="Methyltransf_31"/>
    <property type="match status" value="1"/>
</dbReference>
<evidence type="ECO:0000259" key="9">
    <source>
        <dbReference type="Pfam" id="PF13847"/>
    </source>
</evidence>
<comment type="catalytic activity">
    <reaction evidence="8">
        <text>arsenic triglutathione + 3 [thioredoxin]-dithiol + 3 S-adenosyl-L-methionine = trimethylarsine + 3 [thioredoxin]-disulfide + 3 glutathione + 3 S-adenosyl-L-homocysteine + 3 H(+)</text>
        <dbReference type="Rhea" id="RHEA:69432"/>
        <dbReference type="Rhea" id="RHEA-COMP:10698"/>
        <dbReference type="Rhea" id="RHEA-COMP:10700"/>
        <dbReference type="ChEBI" id="CHEBI:15378"/>
        <dbReference type="ChEBI" id="CHEBI:27130"/>
        <dbReference type="ChEBI" id="CHEBI:29950"/>
        <dbReference type="ChEBI" id="CHEBI:50058"/>
        <dbReference type="ChEBI" id="CHEBI:57856"/>
        <dbReference type="ChEBI" id="CHEBI:57925"/>
        <dbReference type="ChEBI" id="CHEBI:59789"/>
        <dbReference type="ChEBI" id="CHEBI:183640"/>
        <dbReference type="EC" id="2.1.1.137"/>
    </reaction>
</comment>
<dbReference type="AlphaFoldDB" id="A0A9P8QFY8"/>
<evidence type="ECO:0000313" key="11">
    <source>
        <dbReference type="Proteomes" id="UP000827724"/>
    </source>
</evidence>
<comment type="caution">
    <text evidence="10">The sequence shown here is derived from an EMBL/GenBank/DDBJ whole genome shotgun (WGS) entry which is preliminary data.</text>
</comment>
<evidence type="ECO:0000256" key="6">
    <source>
        <dbReference type="ARBA" id="ARBA00047941"/>
    </source>
</evidence>
<evidence type="ECO:0000256" key="5">
    <source>
        <dbReference type="ARBA" id="ARBA00034545"/>
    </source>
</evidence>
<dbReference type="Gene3D" id="3.40.50.150">
    <property type="entry name" value="Vaccinia Virus protein VP39"/>
    <property type="match status" value="1"/>
</dbReference>
<comment type="catalytic activity">
    <reaction evidence="7">
        <text>arsenic triglutathione + 2 [thioredoxin]-dithiol + 2 S-adenosyl-L-methionine + H2O = dimethylarsinous acid + 2 [thioredoxin]-disulfide + 3 glutathione + 2 S-adenosyl-L-homocysteine + 2 H(+)</text>
        <dbReference type="Rhea" id="RHEA:69464"/>
        <dbReference type="Rhea" id="RHEA-COMP:10698"/>
        <dbReference type="Rhea" id="RHEA-COMP:10700"/>
        <dbReference type="ChEBI" id="CHEBI:15377"/>
        <dbReference type="ChEBI" id="CHEBI:15378"/>
        <dbReference type="ChEBI" id="CHEBI:23808"/>
        <dbReference type="ChEBI" id="CHEBI:29950"/>
        <dbReference type="ChEBI" id="CHEBI:50058"/>
        <dbReference type="ChEBI" id="CHEBI:57856"/>
        <dbReference type="ChEBI" id="CHEBI:57925"/>
        <dbReference type="ChEBI" id="CHEBI:59789"/>
        <dbReference type="ChEBI" id="CHEBI:183640"/>
        <dbReference type="EC" id="2.1.1.137"/>
    </reaction>
</comment>
<evidence type="ECO:0000256" key="3">
    <source>
        <dbReference type="ARBA" id="ARBA00034487"/>
    </source>
</evidence>